<dbReference type="Pfam" id="PF16796">
    <property type="entry name" value="Microtub_bd"/>
    <property type="match status" value="1"/>
</dbReference>
<evidence type="ECO:0000256" key="8">
    <source>
        <dbReference type="PROSITE-ProRule" id="PRU00283"/>
    </source>
</evidence>
<dbReference type="GO" id="GO:0072686">
    <property type="term" value="C:mitotic spindle"/>
    <property type="evidence" value="ECO:0007669"/>
    <property type="project" value="TreeGrafter"/>
</dbReference>
<proteinExistence type="inferred from homology"/>
<dbReference type="PRINTS" id="PR00380">
    <property type="entry name" value="KINESINHEAVY"/>
</dbReference>
<feature type="region of interest" description="Disordered" evidence="10">
    <location>
        <begin position="926"/>
        <end position="945"/>
    </location>
</feature>
<dbReference type="PANTHER" id="PTHR47970:SF12">
    <property type="entry name" value="KINESIN FAMILY MEMBER 11"/>
    <property type="match status" value="1"/>
</dbReference>
<keyword evidence="3" id="KW-0493">Microtubule</keyword>
<dbReference type="SMART" id="SM00129">
    <property type="entry name" value="KISc"/>
    <property type="match status" value="1"/>
</dbReference>
<dbReference type="GO" id="GO:0008017">
    <property type="term" value="F:microtubule binding"/>
    <property type="evidence" value="ECO:0007669"/>
    <property type="project" value="InterPro"/>
</dbReference>
<dbReference type="PROSITE" id="PS00411">
    <property type="entry name" value="KINESIN_MOTOR_1"/>
    <property type="match status" value="1"/>
</dbReference>
<comment type="caution">
    <text evidence="12">The sequence shown here is derived from an EMBL/GenBank/DDBJ whole genome shotgun (WGS) entry which is preliminary data.</text>
</comment>
<dbReference type="GO" id="GO:0005876">
    <property type="term" value="C:spindle microtubule"/>
    <property type="evidence" value="ECO:0007669"/>
    <property type="project" value="TreeGrafter"/>
</dbReference>
<evidence type="ECO:0000259" key="11">
    <source>
        <dbReference type="PROSITE" id="PS50067"/>
    </source>
</evidence>
<dbReference type="GO" id="GO:0008574">
    <property type="term" value="F:plus-end-directed microtubule motor activity"/>
    <property type="evidence" value="ECO:0007669"/>
    <property type="project" value="TreeGrafter"/>
</dbReference>
<dbReference type="InterPro" id="IPR001752">
    <property type="entry name" value="Kinesin_motor_dom"/>
</dbReference>
<dbReference type="EMBL" id="JARKIF010000008">
    <property type="protein sequence ID" value="KAJ7632641.1"/>
    <property type="molecule type" value="Genomic_DNA"/>
</dbReference>
<dbReference type="InterPro" id="IPR036961">
    <property type="entry name" value="Kinesin_motor_dom_sf"/>
</dbReference>
<keyword evidence="5 8" id="KW-0067">ATP-binding</keyword>
<dbReference type="InterPro" id="IPR027417">
    <property type="entry name" value="P-loop_NTPase"/>
</dbReference>
<comment type="similarity">
    <text evidence="8">Belongs to the TRAFAC class myosin-kinesin ATPase superfamily. Kinesin family.</text>
</comment>
<comment type="subcellular location">
    <subcellularLocation>
        <location evidence="1">Cytoplasm</location>
        <location evidence="1">Cytoskeleton</location>
    </subcellularLocation>
</comment>
<dbReference type="GO" id="GO:0000073">
    <property type="term" value="P:initial mitotic spindle pole body separation"/>
    <property type="evidence" value="ECO:0007669"/>
    <property type="project" value="TreeGrafter"/>
</dbReference>
<dbReference type="GO" id="GO:0005634">
    <property type="term" value="C:nucleus"/>
    <property type="evidence" value="ECO:0007669"/>
    <property type="project" value="TreeGrafter"/>
</dbReference>
<keyword evidence="7" id="KW-0206">Cytoskeleton</keyword>
<evidence type="ECO:0000256" key="7">
    <source>
        <dbReference type="ARBA" id="ARBA00023212"/>
    </source>
</evidence>
<evidence type="ECO:0000256" key="5">
    <source>
        <dbReference type="ARBA" id="ARBA00022840"/>
    </source>
</evidence>
<reference evidence="12" key="1">
    <citation type="submission" date="2023-03" db="EMBL/GenBank/DDBJ databases">
        <title>Massive genome expansion in bonnet fungi (Mycena s.s.) driven by repeated elements and novel gene families across ecological guilds.</title>
        <authorList>
            <consortium name="Lawrence Berkeley National Laboratory"/>
            <person name="Harder C.B."/>
            <person name="Miyauchi S."/>
            <person name="Viragh M."/>
            <person name="Kuo A."/>
            <person name="Thoen E."/>
            <person name="Andreopoulos B."/>
            <person name="Lu D."/>
            <person name="Skrede I."/>
            <person name="Drula E."/>
            <person name="Henrissat B."/>
            <person name="Morin E."/>
            <person name="Kohler A."/>
            <person name="Barry K."/>
            <person name="LaButti K."/>
            <person name="Morin E."/>
            <person name="Salamov A."/>
            <person name="Lipzen A."/>
            <person name="Mereny Z."/>
            <person name="Hegedus B."/>
            <person name="Baldrian P."/>
            <person name="Stursova M."/>
            <person name="Weitz H."/>
            <person name="Taylor A."/>
            <person name="Grigoriev I.V."/>
            <person name="Nagy L.G."/>
            <person name="Martin F."/>
            <person name="Kauserud H."/>
        </authorList>
    </citation>
    <scope>NUCLEOTIDE SEQUENCE</scope>
    <source>
        <strain evidence="12">9284</strain>
    </source>
</reference>
<accession>A0AAD7BWG6</accession>
<feature type="compositionally biased region" description="Polar residues" evidence="10">
    <location>
        <begin position="933"/>
        <end position="943"/>
    </location>
</feature>
<evidence type="ECO:0000256" key="3">
    <source>
        <dbReference type="ARBA" id="ARBA00022701"/>
    </source>
</evidence>
<evidence type="ECO:0000313" key="12">
    <source>
        <dbReference type="EMBL" id="KAJ7632641.1"/>
    </source>
</evidence>
<feature type="coiled-coil region" evidence="9">
    <location>
        <begin position="411"/>
        <end position="470"/>
    </location>
</feature>
<keyword evidence="9" id="KW-0175">Coiled coil</keyword>
<evidence type="ECO:0000256" key="10">
    <source>
        <dbReference type="SAM" id="MobiDB-lite"/>
    </source>
</evidence>
<keyword evidence="4 8" id="KW-0547">Nucleotide-binding</keyword>
<dbReference type="AlphaFoldDB" id="A0AAD7BWG6"/>
<feature type="region of interest" description="Disordered" evidence="10">
    <location>
        <begin position="1"/>
        <end position="34"/>
    </location>
</feature>
<keyword evidence="6 8" id="KW-0505">Motor protein</keyword>
<feature type="domain" description="Kinesin motor" evidence="11">
    <location>
        <begin position="37"/>
        <end position="351"/>
    </location>
</feature>
<feature type="region of interest" description="Disordered" evidence="10">
    <location>
        <begin position="1005"/>
        <end position="1074"/>
    </location>
</feature>
<dbReference type="PANTHER" id="PTHR47970">
    <property type="entry name" value="KINESIN-LIKE PROTEIN KIF11"/>
    <property type="match status" value="1"/>
</dbReference>
<evidence type="ECO:0000256" key="9">
    <source>
        <dbReference type="SAM" id="Coils"/>
    </source>
</evidence>
<sequence length="1074" mass="117728">MNTRRPPSSRAKAPPPPQPPLRARSVLGKNNDEPDTNIQVVVRCRRRSKYEIADNSPIIVSSTGAKSKELSIETATPVSSLGVVTLPPVRTYPFDLVFGPEADQALIYHEVVGPMLDEVIMGYNCTLFAYGQTGTGKTHTMQGDLTPTPLGNPSVNAGMIPRVLFRLFHHLESSGSDFKLRDLLATELAAPSGNTQPMGMGNSKGPEGLKIFDDASKQGVFIQGLEEISVFSITVHVKEQGHVGEDLLKIGKLNLVDLAGSENVGRSGAENKKAREAGMINQSLLTLGRVINALVDKAQHVPYRESKLTRLLQDSLGGRTKTCIIATVSPARSNLEETLSTLDYALRAKSIRNKPEVNQRMTRNSLLKEYVAEIERLKADVLAAREKNGIFFSEETWTQLNAEQEMRQTELEEAKRQVEIVEGQMRTVREEFEQSIALLKKRESELKNTREQLSETEEKLVQNKAELKLVQGAFEEEVVVRQAHEETEGTLNEVAFGLRATVRESIKDVAGLFEKLERKSSILDANFQVVSTHGKTISASTASLSRKLDEFLKSSSQSSHKLRAEAKEFETKELKSLVGHSDRIDQQLKRVHATLEAIRGRDNVEAEAVAVLQSALKETHDSIRMGFGAWGSTLRRSCEKTCTEVDTAGLEAFAVVEKAVRAMGSLIENIVQEARSFVQADRTSTAEVKLLADNASATEIARLRSQNELLIRMVEEEKLKGEKAKDQLLQRVSGLLGEFTRERDRGLREAVGIIQDGNSKAEEDMKVFGTSHGIIMQGMDAKGKEVERGVEKWGGEAKRTRDGALKSLHNSKAKLSNGLTTLQSTVSGSIDSYSTEVQTKMQTMDAACGSAFERQNQAKRARIEATTSLGVEVQGEYRAYQRELTSTSRNIEAAVGRVVSESTSLSSATETYHKISKSELTAARDAASALKEGTSSDASTGTTPRKRTWQYVDQWELTRSRGELLQTWREGAASSVGSETFLAEHRPLPDDVAEEEATAMVLDEPKSPLTESSSSSESPAAVSLASSVASSVGMPPPRQIPVPKKGVGSRKGGVADIPPLSDTRNVYTTRRRGR</sequence>
<dbReference type="SUPFAM" id="SSF52540">
    <property type="entry name" value="P-loop containing nucleoside triphosphate hydrolases"/>
    <property type="match status" value="1"/>
</dbReference>
<dbReference type="Proteomes" id="UP001221142">
    <property type="component" value="Unassembled WGS sequence"/>
</dbReference>
<dbReference type="Pfam" id="PF00225">
    <property type="entry name" value="Kinesin"/>
    <property type="match status" value="1"/>
</dbReference>
<protein>
    <submittedName>
        <fullName evidence="12">Kinesin 2</fullName>
    </submittedName>
</protein>
<dbReference type="Gene3D" id="3.40.850.10">
    <property type="entry name" value="Kinesin motor domain"/>
    <property type="match status" value="2"/>
</dbReference>
<dbReference type="InterPro" id="IPR031852">
    <property type="entry name" value="Vik1/Cik1_MT-bd"/>
</dbReference>
<evidence type="ECO:0000256" key="4">
    <source>
        <dbReference type="ARBA" id="ARBA00022741"/>
    </source>
</evidence>
<feature type="binding site" evidence="8">
    <location>
        <begin position="131"/>
        <end position="138"/>
    </location>
    <ligand>
        <name>ATP</name>
        <dbReference type="ChEBI" id="CHEBI:30616"/>
    </ligand>
</feature>
<feature type="compositionally biased region" description="Low complexity" evidence="10">
    <location>
        <begin position="1"/>
        <end position="12"/>
    </location>
</feature>
<evidence type="ECO:0000313" key="13">
    <source>
        <dbReference type="Proteomes" id="UP001221142"/>
    </source>
</evidence>
<keyword evidence="13" id="KW-1185">Reference proteome</keyword>
<evidence type="ECO:0000256" key="6">
    <source>
        <dbReference type="ARBA" id="ARBA00023175"/>
    </source>
</evidence>
<organism evidence="12 13">
    <name type="scientific">Roridomyces roridus</name>
    <dbReference type="NCBI Taxonomy" id="1738132"/>
    <lineage>
        <taxon>Eukaryota</taxon>
        <taxon>Fungi</taxon>
        <taxon>Dikarya</taxon>
        <taxon>Basidiomycota</taxon>
        <taxon>Agaricomycotina</taxon>
        <taxon>Agaricomycetes</taxon>
        <taxon>Agaricomycetidae</taxon>
        <taxon>Agaricales</taxon>
        <taxon>Marasmiineae</taxon>
        <taxon>Mycenaceae</taxon>
        <taxon>Roridomyces</taxon>
    </lineage>
</organism>
<feature type="compositionally biased region" description="Low complexity" evidence="10">
    <location>
        <begin position="1007"/>
        <end position="1031"/>
    </location>
</feature>
<dbReference type="GO" id="GO:0005524">
    <property type="term" value="F:ATP binding"/>
    <property type="evidence" value="ECO:0007669"/>
    <property type="project" value="UniProtKB-UniRule"/>
</dbReference>
<evidence type="ECO:0000256" key="1">
    <source>
        <dbReference type="ARBA" id="ARBA00004245"/>
    </source>
</evidence>
<gene>
    <name evidence="12" type="ORF">FB45DRAFT_913002</name>
</gene>
<keyword evidence="2" id="KW-0963">Cytoplasm</keyword>
<dbReference type="GO" id="GO:0007018">
    <property type="term" value="P:microtubule-based movement"/>
    <property type="evidence" value="ECO:0007669"/>
    <property type="project" value="InterPro"/>
</dbReference>
<evidence type="ECO:0000256" key="2">
    <source>
        <dbReference type="ARBA" id="ARBA00022490"/>
    </source>
</evidence>
<name>A0AAD7BWG6_9AGAR</name>
<dbReference type="PROSITE" id="PS50067">
    <property type="entry name" value="KINESIN_MOTOR_2"/>
    <property type="match status" value="1"/>
</dbReference>
<dbReference type="InterPro" id="IPR047149">
    <property type="entry name" value="KIF11-like"/>
</dbReference>
<dbReference type="InterPro" id="IPR019821">
    <property type="entry name" value="Kinesin_motor_CS"/>
</dbReference>